<reference evidence="1 2" key="1">
    <citation type="journal article" date="2022" name="Nat. Ecol. Evol.">
        <title>A masculinizing supergene underlies an exaggerated male reproductive morph in a spider.</title>
        <authorList>
            <person name="Hendrickx F."/>
            <person name="De Corte Z."/>
            <person name="Sonet G."/>
            <person name="Van Belleghem S.M."/>
            <person name="Kostlbacher S."/>
            <person name="Vangestel C."/>
        </authorList>
    </citation>
    <scope>NUCLEOTIDE SEQUENCE [LARGE SCALE GENOMIC DNA]</scope>
    <source>
        <strain evidence="1">W744_W776</strain>
    </source>
</reference>
<comment type="caution">
    <text evidence="1">The sequence shown here is derived from an EMBL/GenBank/DDBJ whole genome shotgun (WGS) entry which is preliminary data.</text>
</comment>
<organism evidence="1 2">
    <name type="scientific">Oedothorax gibbosus</name>
    <dbReference type="NCBI Taxonomy" id="931172"/>
    <lineage>
        <taxon>Eukaryota</taxon>
        <taxon>Metazoa</taxon>
        <taxon>Ecdysozoa</taxon>
        <taxon>Arthropoda</taxon>
        <taxon>Chelicerata</taxon>
        <taxon>Arachnida</taxon>
        <taxon>Araneae</taxon>
        <taxon>Araneomorphae</taxon>
        <taxon>Entelegynae</taxon>
        <taxon>Araneoidea</taxon>
        <taxon>Linyphiidae</taxon>
        <taxon>Erigoninae</taxon>
        <taxon>Oedothorax</taxon>
    </lineage>
</organism>
<keyword evidence="2" id="KW-1185">Reference proteome</keyword>
<dbReference type="EMBL" id="JAFNEN010000021">
    <property type="protein sequence ID" value="KAG8200011.1"/>
    <property type="molecule type" value="Genomic_DNA"/>
</dbReference>
<dbReference type="AlphaFoldDB" id="A0AAV6VW85"/>
<sequence length="82" mass="9632">MSGIYLNLVTRARYTRCPEAAPEHGKGGEAYRFLTHVNTRHQERQGLAINHGPDTDRQRVRYAKRHHFKKLPYGVRRSLRSF</sequence>
<evidence type="ECO:0000313" key="1">
    <source>
        <dbReference type="EMBL" id="KAG8200011.1"/>
    </source>
</evidence>
<evidence type="ECO:0000313" key="2">
    <source>
        <dbReference type="Proteomes" id="UP000827092"/>
    </source>
</evidence>
<dbReference type="Proteomes" id="UP000827092">
    <property type="component" value="Unassembled WGS sequence"/>
</dbReference>
<proteinExistence type="predicted"/>
<name>A0AAV6VW85_9ARAC</name>
<accession>A0AAV6VW85</accession>
<gene>
    <name evidence="1" type="ORF">JTE90_001242</name>
</gene>
<protein>
    <submittedName>
        <fullName evidence="1">Uncharacterized protein</fullName>
    </submittedName>
</protein>